<proteinExistence type="predicted"/>
<reference evidence="1 2" key="1">
    <citation type="submission" date="2024-05" db="EMBL/GenBank/DDBJ databases">
        <title>Genetic variation in Jamaican populations of the coffee berry borer (Hypothenemus hampei).</title>
        <authorList>
            <person name="Errbii M."/>
            <person name="Myrie A."/>
        </authorList>
    </citation>
    <scope>NUCLEOTIDE SEQUENCE [LARGE SCALE GENOMIC DNA]</scope>
    <source>
        <strain evidence="1">JA-Hopewell-2020-01-JO</strain>
        <tissue evidence="1">Whole body</tissue>
    </source>
</reference>
<evidence type="ECO:0000313" key="2">
    <source>
        <dbReference type="Proteomes" id="UP001566132"/>
    </source>
</evidence>
<name>A0ABD1F451_HYPHA</name>
<comment type="caution">
    <text evidence="1">The sequence shown here is derived from an EMBL/GenBank/DDBJ whole genome shotgun (WGS) entry which is preliminary data.</text>
</comment>
<keyword evidence="2" id="KW-1185">Reference proteome</keyword>
<evidence type="ECO:0000313" key="1">
    <source>
        <dbReference type="EMBL" id="KAL1510045.1"/>
    </source>
</evidence>
<dbReference type="AlphaFoldDB" id="A0ABD1F451"/>
<protein>
    <submittedName>
        <fullName evidence="1">Uncharacterized protein</fullName>
    </submittedName>
</protein>
<dbReference type="Proteomes" id="UP001566132">
    <property type="component" value="Unassembled WGS sequence"/>
</dbReference>
<gene>
    <name evidence="1" type="ORF">ABEB36_004701</name>
</gene>
<organism evidence="1 2">
    <name type="scientific">Hypothenemus hampei</name>
    <name type="common">Coffee berry borer</name>
    <dbReference type="NCBI Taxonomy" id="57062"/>
    <lineage>
        <taxon>Eukaryota</taxon>
        <taxon>Metazoa</taxon>
        <taxon>Ecdysozoa</taxon>
        <taxon>Arthropoda</taxon>
        <taxon>Hexapoda</taxon>
        <taxon>Insecta</taxon>
        <taxon>Pterygota</taxon>
        <taxon>Neoptera</taxon>
        <taxon>Endopterygota</taxon>
        <taxon>Coleoptera</taxon>
        <taxon>Polyphaga</taxon>
        <taxon>Cucujiformia</taxon>
        <taxon>Curculionidae</taxon>
        <taxon>Scolytinae</taxon>
        <taxon>Hypothenemus</taxon>
    </lineage>
</organism>
<sequence>MIVPNYCCYSSRFTMYEHRAEAGPLHPPYLINNLGEVEVRTIDQRHPENPKITDYA</sequence>
<accession>A0ABD1F451</accession>
<dbReference type="EMBL" id="JBDJPC010000003">
    <property type="protein sequence ID" value="KAL1510045.1"/>
    <property type="molecule type" value="Genomic_DNA"/>
</dbReference>